<accession>A0A1G2DEF8</accession>
<evidence type="ECO:0000313" key="2">
    <source>
        <dbReference type="Proteomes" id="UP000178099"/>
    </source>
</evidence>
<proteinExistence type="predicted"/>
<dbReference type="SUPFAM" id="SSF48019">
    <property type="entry name" value="post-AAA+ oligomerization domain-like"/>
    <property type="match status" value="1"/>
</dbReference>
<reference evidence="1 2" key="1">
    <citation type="journal article" date="2016" name="Nat. Commun.">
        <title>Thousands of microbial genomes shed light on interconnected biogeochemical processes in an aquifer system.</title>
        <authorList>
            <person name="Anantharaman K."/>
            <person name="Brown C.T."/>
            <person name="Hug L.A."/>
            <person name="Sharon I."/>
            <person name="Castelle C.J."/>
            <person name="Probst A.J."/>
            <person name="Thomas B.C."/>
            <person name="Singh A."/>
            <person name="Wilkins M.J."/>
            <person name="Karaoz U."/>
            <person name="Brodie E.L."/>
            <person name="Williams K.H."/>
            <person name="Hubbard S.S."/>
            <person name="Banfield J.F."/>
        </authorList>
    </citation>
    <scope>NUCLEOTIDE SEQUENCE [LARGE SCALE GENOMIC DNA]</scope>
</reference>
<protein>
    <recommendedName>
        <fullName evidence="3">DNA polymerase III delta N-terminal domain-containing protein</fullName>
    </recommendedName>
</protein>
<gene>
    <name evidence="1" type="ORF">A3D67_02370</name>
</gene>
<dbReference type="Gene3D" id="1.20.272.10">
    <property type="match status" value="1"/>
</dbReference>
<dbReference type="InterPro" id="IPR008921">
    <property type="entry name" value="DNA_pol3_clamp-load_cplx_C"/>
</dbReference>
<dbReference type="EMBL" id="MHLN01000012">
    <property type="protein sequence ID" value="OGZ12009.1"/>
    <property type="molecule type" value="Genomic_DNA"/>
</dbReference>
<evidence type="ECO:0000313" key="1">
    <source>
        <dbReference type="EMBL" id="OGZ12009.1"/>
    </source>
</evidence>
<comment type="caution">
    <text evidence="1">The sequence shown here is derived from an EMBL/GenBank/DDBJ whole genome shotgun (WGS) entry which is preliminary data.</text>
</comment>
<dbReference type="GO" id="GO:0006260">
    <property type="term" value="P:DNA replication"/>
    <property type="evidence" value="ECO:0007669"/>
    <property type="project" value="InterPro"/>
</dbReference>
<dbReference type="GO" id="GO:0003677">
    <property type="term" value="F:DNA binding"/>
    <property type="evidence" value="ECO:0007669"/>
    <property type="project" value="InterPro"/>
</dbReference>
<sequence length="230" mass="25684">MLYLFCGTDTEKAREKHSAFVRKLRGKHPDASFAEVDDESFTPSRVETLVNTQGLFAKTVIASLRTLSRNPEAGEFLKKNAKELAQSPNIFIVYEEDARKTYLEPLLKYAEKTERCDAPPAKKAPAPLVFAFADAVAARDKKEAWVLFARLTRDETPAEQILGTLFWKFKTITLAKQGATSNVASGPAHRFARAYTEGELHRILGELIDIYHARETGADPDIALEKLVLS</sequence>
<dbReference type="AlphaFoldDB" id="A0A1G2DEF8"/>
<name>A0A1G2DEF8_9BACT</name>
<organism evidence="1 2">
    <name type="scientific">Candidatus Lloydbacteria bacterium RIFCSPHIGHO2_02_FULL_51_22</name>
    <dbReference type="NCBI Taxonomy" id="1798663"/>
    <lineage>
        <taxon>Bacteria</taxon>
        <taxon>Candidatus Lloydiibacteriota</taxon>
    </lineage>
</organism>
<dbReference type="Proteomes" id="UP000178099">
    <property type="component" value="Unassembled WGS sequence"/>
</dbReference>
<evidence type="ECO:0008006" key="3">
    <source>
        <dbReference type="Google" id="ProtNLM"/>
    </source>
</evidence>